<reference evidence="1" key="1">
    <citation type="journal article" date="2018" name="Nat. Plants">
        <title>Whole-genome landscape of Medicago truncatula symbiotic genes.</title>
        <authorList>
            <person name="Pecrix Y."/>
            <person name="Gamas P."/>
            <person name="Carrere S."/>
        </authorList>
    </citation>
    <scope>NUCLEOTIDE SEQUENCE</scope>
    <source>
        <tissue evidence="1">Leaves</tissue>
    </source>
</reference>
<organism evidence="1">
    <name type="scientific">Medicago truncatula</name>
    <name type="common">Barrel medic</name>
    <name type="synonym">Medicago tribuloides</name>
    <dbReference type="NCBI Taxonomy" id="3880"/>
    <lineage>
        <taxon>Eukaryota</taxon>
        <taxon>Viridiplantae</taxon>
        <taxon>Streptophyta</taxon>
        <taxon>Embryophyta</taxon>
        <taxon>Tracheophyta</taxon>
        <taxon>Spermatophyta</taxon>
        <taxon>Magnoliopsida</taxon>
        <taxon>eudicotyledons</taxon>
        <taxon>Gunneridae</taxon>
        <taxon>Pentapetalae</taxon>
        <taxon>rosids</taxon>
        <taxon>fabids</taxon>
        <taxon>Fabales</taxon>
        <taxon>Fabaceae</taxon>
        <taxon>Papilionoideae</taxon>
        <taxon>50 kb inversion clade</taxon>
        <taxon>NPAAA clade</taxon>
        <taxon>Hologalegina</taxon>
        <taxon>IRL clade</taxon>
        <taxon>Trifolieae</taxon>
        <taxon>Medicago</taxon>
    </lineage>
</organism>
<dbReference type="Gramene" id="rna6641">
    <property type="protein sequence ID" value="RHN82472.1"/>
    <property type="gene ID" value="gene6641"/>
</dbReference>
<dbReference type="Proteomes" id="UP000265566">
    <property type="component" value="Chromosome 1"/>
</dbReference>
<proteinExistence type="predicted"/>
<gene>
    <name evidence="1" type="ORF">MtrunA17_Chr1g0210261</name>
</gene>
<sequence>MHIEFHDFWRFTDAIISHDCHICVGSLMQFLEVYIARERYVNYWSFRTVVARHLANMYGDFCFFVEVKNTEVGRKII</sequence>
<dbReference type="EMBL" id="PSQE01000001">
    <property type="protein sequence ID" value="RHN82472.1"/>
    <property type="molecule type" value="Genomic_DNA"/>
</dbReference>
<protein>
    <submittedName>
        <fullName evidence="1">Uncharacterized protein</fullName>
    </submittedName>
</protein>
<accession>A0A396JY87</accession>
<name>A0A396JY87_MEDTR</name>
<dbReference type="AlphaFoldDB" id="A0A396JY87"/>
<evidence type="ECO:0000313" key="1">
    <source>
        <dbReference type="EMBL" id="RHN82472.1"/>
    </source>
</evidence>
<comment type="caution">
    <text evidence="1">The sequence shown here is derived from an EMBL/GenBank/DDBJ whole genome shotgun (WGS) entry which is preliminary data.</text>
</comment>